<dbReference type="InterPro" id="IPR015943">
    <property type="entry name" value="WD40/YVTN_repeat-like_dom_sf"/>
</dbReference>
<dbReference type="RefSeq" id="XP_504415.1">
    <property type="nucleotide sequence ID" value="XM_504415.1"/>
</dbReference>
<dbReference type="SUPFAM" id="SSF50978">
    <property type="entry name" value="WD40 repeat-like"/>
    <property type="match status" value="1"/>
</dbReference>
<dbReference type="OrthoDB" id="20669at2759"/>
<dbReference type="Proteomes" id="UP000182444">
    <property type="component" value="Chromosome 1E"/>
</dbReference>
<dbReference type="PANTHER" id="PTHR43991">
    <property type="entry name" value="WD REPEAT PROTEIN (AFU_ORTHOLOGUE AFUA_8G05640)-RELATED"/>
    <property type="match status" value="1"/>
</dbReference>
<dbReference type="AlphaFoldDB" id="A0A1D8NK11"/>
<dbReference type="SMART" id="SM00320">
    <property type="entry name" value="WD40"/>
    <property type="match status" value="2"/>
</dbReference>
<sequence length="526" mass="58060">MDWQPGYPSEPFGAYMEPLDPPYQVPVIPQDIFDDLGDLDTTSSHDTEMDLDMDMGPPSHYMRDVAIRESAAAEGVDEDRPDCFFKFLEEEFRQGTLSSELYQRSVYKTVEFPDTVTPDVLCEHPILDKQGLEWGTLFESSRRGSFLIPDGVCESVATHKALVRKLRYQRYAAYRPPPSASPTIQGFEHSLMAFQRCFTNPKPHLFHFQLRNLMYPVSATQVFYNANHMDDFQVDMLNPETGEQTVAISPEMCDPSLQQLRVSALAANRNVVMLGSTKGVFVVKPLAETSSSEKKSFLSSGMISSGNELQVNYISLLSSSALISGNDNVLRTLDLNTLKAKDSITLNYAANATAFLPGSENVCVMACDSQESHVYDSRSGKLQMSLQGHTDFGFACAWSPDGKTVATGNQDGTCRLYDIRGASNQCIGAVSGKLQAAIRSVDFDASGRYLAIAEPVDYVTVIDTWSECTSRQTIEFFGGTAGVRFTQSCSLGEYQQLTIGVADETVGGVIQYMRPSQLQGEDFGFI</sequence>
<dbReference type="OMA" id="NAYFRIS"/>
<name>A0A1D8NK11_YARLL</name>
<protein>
    <submittedName>
        <fullName evidence="1">Uncharacterized protein</fullName>
    </submittedName>
</protein>
<accession>A0A1D8NK11</accession>
<dbReference type="KEGG" id="yli:2912363"/>
<dbReference type="GeneID" id="2912363"/>
<dbReference type="InterPro" id="IPR001680">
    <property type="entry name" value="WD40_rpt"/>
</dbReference>
<dbReference type="VEuPathDB" id="FungiDB:YALI0_E26191g"/>
<proteinExistence type="predicted"/>
<dbReference type="EMBL" id="CP017557">
    <property type="protein sequence ID" value="AOW05982.1"/>
    <property type="molecule type" value="Genomic_DNA"/>
</dbReference>
<dbReference type="Gene3D" id="2.130.10.10">
    <property type="entry name" value="YVTN repeat-like/Quinoprotein amine dehydrogenase"/>
    <property type="match status" value="1"/>
</dbReference>
<dbReference type="Pfam" id="PF00400">
    <property type="entry name" value="WD40"/>
    <property type="match status" value="1"/>
</dbReference>
<evidence type="ECO:0000313" key="2">
    <source>
        <dbReference type="Proteomes" id="UP000182444"/>
    </source>
</evidence>
<evidence type="ECO:0000313" key="1">
    <source>
        <dbReference type="EMBL" id="AOW05982.1"/>
    </source>
</evidence>
<gene>
    <name evidence="1" type="ORF">YALI1_E31050g</name>
</gene>
<dbReference type="PROSITE" id="PS50294">
    <property type="entry name" value="WD_REPEATS_REGION"/>
    <property type="match status" value="1"/>
</dbReference>
<dbReference type="PANTHER" id="PTHR43991:SF12">
    <property type="entry name" value="WD REPEAT PROTEIN (AFU_ORTHOLOGUE AFUA_8G05640)"/>
    <property type="match status" value="1"/>
</dbReference>
<dbReference type="PROSITE" id="PS50082">
    <property type="entry name" value="WD_REPEATS_2"/>
    <property type="match status" value="1"/>
</dbReference>
<organism evidence="1 2">
    <name type="scientific">Yarrowia lipolytica</name>
    <name type="common">Candida lipolytica</name>
    <dbReference type="NCBI Taxonomy" id="4952"/>
    <lineage>
        <taxon>Eukaryota</taxon>
        <taxon>Fungi</taxon>
        <taxon>Dikarya</taxon>
        <taxon>Ascomycota</taxon>
        <taxon>Saccharomycotina</taxon>
        <taxon>Dipodascomycetes</taxon>
        <taxon>Dipodascales</taxon>
        <taxon>Dipodascales incertae sedis</taxon>
        <taxon>Yarrowia</taxon>
    </lineage>
</organism>
<dbReference type="InterPro" id="IPR036322">
    <property type="entry name" value="WD40_repeat_dom_sf"/>
</dbReference>
<dbReference type="VEuPathDB" id="FungiDB:YALI1_E31050g"/>
<dbReference type="eggNOG" id="ENOG502QPI7">
    <property type="taxonomic scope" value="Eukaryota"/>
</dbReference>
<reference evidence="1 2" key="1">
    <citation type="journal article" date="2016" name="PLoS ONE">
        <title>Sequence Assembly of Yarrowia lipolytica Strain W29/CLIB89 Shows Transposable Element Diversity.</title>
        <authorList>
            <person name="Magnan C."/>
            <person name="Yu J."/>
            <person name="Chang I."/>
            <person name="Jahn E."/>
            <person name="Kanomata Y."/>
            <person name="Wu J."/>
            <person name="Zeller M."/>
            <person name="Oakes M."/>
            <person name="Baldi P."/>
            <person name="Sandmeyer S."/>
        </authorList>
    </citation>
    <scope>NUCLEOTIDE SEQUENCE [LARGE SCALE GENOMIC DNA]</scope>
    <source>
        <strain evidence="2">CLIB89(W29)</strain>
    </source>
</reference>